<dbReference type="Pfam" id="PF07584">
    <property type="entry name" value="BatA"/>
    <property type="match status" value="1"/>
</dbReference>
<dbReference type="PANTHER" id="PTHR37464:SF1">
    <property type="entry name" value="BLL2463 PROTEIN"/>
    <property type="match status" value="1"/>
</dbReference>
<dbReference type="Gene3D" id="3.40.50.410">
    <property type="entry name" value="von Willebrand factor, type A domain"/>
    <property type="match status" value="1"/>
</dbReference>
<feature type="transmembrane region" description="Helical" evidence="1">
    <location>
        <begin position="6"/>
        <end position="24"/>
    </location>
</feature>
<reference evidence="3 4" key="1">
    <citation type="submission" date="2019-02" db="EMBL/GenBank/DDBJ databases">
        <title>Deep-cultivation of Planctomycetes and their phenomic and genomic characterization uncovers novel biology.</title>
        <authorList>
            <person name="Wiegand S."/>
            <person name="Jogler M."/>
            <person name="Boedeker C."/>
            <person name="Pinto D."/>
            <person name="Vollmers J."/>
            <person name="Rivas-Marin E."/>
            <person name="Kohn T."/>
            <person name="Peeters S.H."/>
            <person name="Heuer A."/>
            <person name="Rast P."/>
            <person name="Oberbeckmann S."/>
            <person name="Bunk B."/>
            <person name="Jeske O."/>
            <person name="Meyerdierks A."/>
            <person name="Storesund J.E."/>
            <person name="Kallscheuer N."/>
            <person name="Luecker S."/>
            <person name="Lage O.M."/>
            <person name="Pohl T."/>
            <person name="Merkel B.J."/>
            <person name="Hornburger P."/>
            <person name="Mueller R.-W."/>
            <person name="Bruemmer F."/>
            <person name="Labrenz M."/>
            <person name="Spormann A.M."/>
            <person name="Op Den Camp H."/>
            <person name="Overmann J."/>
            <person name="Amann R."/>
            <person name="Jetten M.S.M."/>
            <person name="Mascher T."/>
            <person name="Medema M.H."/>
            <person name="Devos D.P."/>
            <person name="Kaster A.-K."/>
            <person name="Ovreas L."/>
            <person name="Rohde M."/>
            <person name="Galperin M.Y."/>
            <person name="Jogler C."/>
        </authorList>
    </citation>
    <scope>NUCLEOTIDE SEQUENCE [LARGE SCALE GENOMIC DNA]</scope>
    <source>
        <strain evidence="3 4">Pla22</strain>
    </source>
</reference>
<dbReference type="PANTHER" id="PTHR37464">
    <property type="entry name" value="BLL2463 PROTEIN"/>
    <property type="match status" value="1"/>
</dbReference>
<name>A0A5C5WCC7_9BACT</name>
<feature type="transmembrane region" description="Helical" evidence="1">
    <location>
        <begin position="59"/>
        <end position="78"/>
    </location>
</feature>
<gene>
    <name evidence="3" type="ORF">Pla22_51880</name>
</gene>
<dbReference type="AlphaFoldDB" id="A0A5C5WCC7"/>
<evidence type="ECO:0000313" key="3">
    <source>
        <dbReference type="EMBL" id="TWT48187.1"/>
    </source>
</evidence>
<evidence type="ECO:0000313" key="4">
    <source>
        <dbReference type="Proteomes" id="UP000316598"/>
    </source>
</evidence>
<dbReference type="PROSITE" id="PS50234">
    <property type="entry name" value="VWFA"/>
    <property type="match status" value="1"/>
</dbReference>
<dbReference type="InterPro" id="IPR011933">
    <property type="entry name" value="Double_TM_dom"/>
</dbReference>
<sequence length="676" mass="74816">MSFLAPLYLLGGLAIALPILFHLIRRTPKSDLTFSSLMFLEETPPKLTRRSRLDHLPLLLLRILALALLAIAFARPLLRSATTVPLAGARERVVIVIDTSASMKRNNLWSQATEKLRSILKKVDPQDELALIAFDSLARPIIGFESEMSTTEKCEYANLIIDDKTLSPSWHSTDLSQALQLAADIASEETAERSVSTTTRIVLISDLQSGSNSSQLQGYAWPENVAVDAVGLSTPASANASAEILVSNRDLEQTDQNDVRVRVTNAKESAKSQFAVAWDTASGKTRNDLTTAIDVDALNNAVPVQVLPGQSRIVRMPIATPPAECLILSGDDHSFDNRWYITKPKPTNQAIWFYGKTSDRPKQAPYFFLSQVPLGDSIHQIKTELVQTWPASGPPNVADVPVIILSEPLTLDSPVWLQDYMTEGGRIIVLLTKRDQQEAMTQSVRTISGDESFDVREAELDEYAMMSEIDFSSPLFAPLDDPKFNDFTKVRFWSTREIHEFDDQWHTLAAFDTQAPAILSRKIGKGSLFLLASSWHPDESQLALSSKFVPMMNGLLRAPRDSSSTSSLFVGDTGDQYTEPGVYEKEDGTSVAVNLHPSESDTTPLEVDWLDRLNVPIWDTNDSISDDTSPDTPDAARQLRDRELESSQSLWRLLLIVALGLLGIETILAKVQTRQA</sequence>
<dbReference type="CDD" id="cd00198">
    <property type="entry name" value="vWFA"/>
    <property type="match status" value="1"/>
</dbReference>
<keyword evidence="1" id="KW-0472">Membrane</keyword>
<keyword evidence="1" id="KW-1133">Transmembrane helix</keyword>
<organism evidence="3 4">
    <name type="scientific">Rubripirellula amarantea</name>
    <dbReference type="NCBI Taxonomy" id="2527999"/>
    <lineage>
        <taxon>Bacteria</taxon>
        <taxon>Pseudomonadati</taxon>
        <taxon>Planctomycetota</taxon>
        <taxon>Planctomycetia</taxon>
        <taxon>Pirellulales</taxon>
        <taxon>Pirellulaceae</taxon>
        <taxon>Rubripirellula</taxon>
    </lineage>
</organism>
<dbReference type="InterPro" id="IPR024163">
    <property type="entry name" value="Aerotolerance_reg_N"/>
</dbReference>
<dbReference type="OrthoDB" id="228877at2"/>
<accession>A0A5C5WCC7</accession>
<dbReference type="InterPro" id="IPR036465">
    <property type="entry name" value="vWFA_dom_sf"/>
</dbReference>
<keyword evidence="4" id="KW-1185">Reference proteome</keyword>
<evidence type="ECO:0000259" key="2">
    <source>
        <dbReference type="PROSITE" id="PS50234"/>
    </source>
</evidence>
<keyword evidence="1" id="KW-0812">Transmembrane</keyword>
<dbReference type="SUPFAM" id="SSF53300">
    <property type="entry name" value="vWA-like"/>
    <property type="match status" value="1"/>
</dbReference>
<dbReference type="RefSeq" id="WP_146517584.1">
    <property type="nucleotide sequence ID" value="NZ_SJPI01000004.1"/>
</dbReference>
<dbReference type="InterPro" id="IPR002035">
    <property type="entry name" value="VWF_A"/>
</dbReference>
<dbReference type="NCBIfam" id="TIGR02226">
    <property type="entry name" value="two_anch"/>
    <property type="match status" value="1"/>
</dbReference>
<feature type="domain" description="VWFA" evidence="2">
    <location>
        <begin position="92"/>
        <end position="244"/>
    </location>
</feature>
<dbReference type="EMBL" id="SJPI01000004">
    <property type="protein sequence ID" value="TWT48187.1"/>
    <property type="molecule type" value="Genomic_DNA"/>
</dbReference>
<comment type="caution">
    <text evidence="3">The sequence shown here is derived from an EMBL/GenBank/DDBJ whole genome shotgun (WGS) entry which is preliminary data.</text>
</comment>
<proteinExistence type="predicted"/>
<dbReference type="Pfam" id="PF13519">
    <property type="entry name" value="VWA_2"/>
    <property type="match status" value="1"/>
</dbReference>
<dbReference type="Proteomes" id="UP000316598">
    <property type="component" value="Unassembled WGS sequence"/>
</dbReference>
<protein>
    <recommendedName>
        <fullName evidence="2">VWFA domain-containing protein</fullName>
    </recommendedName>
</protein>
<evidence type="ECO:0000256" key="1">
    <source>
        <dbReference type="SAM" id="Phobius"/>
    </source>
</evidence>